<keyword evidence="7" id="KW-0653">Protein transport</keyword>
<evidence type="ECO:0000313" key="9">
    <source>
        <dbReference type="Proteomes" id="UP001210720"/>
    </source>
</evidence>
<dbReference type="Pfam" id="PF02472">
    <property type="entry name" value="ExbD"/>
    <property type="match status" value="1"/>
</dbReference>
<dbReference type="Proteomes" id="UP001210720">
    <property type="component" value="Unassembled WGS sequence"/>
</dbReference>
<keyword evidence="3" id="KW-1003">Cell membrane</keyword>
<evidence type="ECO:0000256" key="2">
    <source>
        <dbReference type="ARBA" id="ARBA00005811"/>
    </source>
</evidence>
<keyword evidence="7" id="KW-0813">Transport</keyword>
<reference evidence="8 9" key="1">
    <citation type="submission" date="2023-01" db="EMBL/GenBank/DDBJ databases">
        <title>Thalassococcus onchidii sp. nov., isolated from a marine invertebrate from the South China Sea.</title>
        <authorList>
            <person name="Xu S."/>
            <person name="Liu Z."/>
            <person name="Xu Y."/>
        </authorList>
    </citation>
    <scope>NUCLEOTIDE SEQUENCE [LARGE SCALE GENOMIC DNA]</scope>
    <source>
        <strain evidence="8 9">KCTC 32084</strain>
    </source>
</reference>
<keyword evidence="9" id="KW-1185">Reference proteome</keyword>
<evidence type="ECO:0000256" key="5">
    <source>
        <dbReference type="ARBA" id="ARBA00022989"/>
    </source>
</evidence>
<evidence type="ECO:0000256" key="7">
    <source>
        <dbReference type="RuleBase" id="RU003879"/>
    </source>
</evidence>
<protein>
    <submittedName>
        <fullName evidence="8">Biopolymer transporter ExbD</fullName>
    </submittedName>
</protein>
<dbReference type="RefSeq" id="WP_271432683.1">
    <property type="nucleotide sequence ID" value="NZ_JAQIOY010000003.1"/>
</dbReference>
<dbReference type="PANTHER" id="PTHR30558:SF3">
    <property type="entry name" value="BIOPOLYMER TRANSPORT PROTEIN EXBD-RELATED"/>
    <property type="match status" value="1"/>
</dbReference>
<evidence type="ECO:0000256" key="6">
    <source>
        <dbReference type="ARBA" id="ARBA00023136"/>
    </source>
</evidence>
<evidence type="ECO:0000256" key="4">
    <source>
        <dbReference type="ARBA" id="ARBA00022692"/>
    </source>
</evidence>
<proteinExistence type="inferred from homology"/>
<evidence type="ECO:0000313" key="8">
    <source>
        <dbReference type="EMBL" id="MDA7425343.1"/>
    </source>
</evidence>
<evidence type="ECO:0000256" key="3">
    <source>
        <dbReference type="ARBA" id="ARBA00022475"/>
    </source>
</evidence>
<comment type="subcellular location">
    <subcellularLocation>
        <location evidence="1">Cell membrane</location>
        <topology evidence="1">Single-pass membrane protein</topology>
    </subcellularLocation>
    <subcellularLocation>
        <location evidence="7">Cell membrane</location>
        <topology evidence="7">Single-pass type II membrane protein</topology>
    </subcellularLocation>
</comment>
<keyword evidence="5" id="KW-1133">Transmembrane helix</keyword>
<keyword evidence="6" id="KW-0472">Membrane</keyword>
<accession>A0ABT4XTT2</accession>
<dbReference type="PANTHER" id="PTHR30558">
    <property type="entry name" value="EXBD MEMBRANE COMPONENT OF PMF-DRIVEN MACROMOLECULE IMPORT SYSTEM"/>
    <property type="match status" value="1"/>
</dbReference>
<comment type="similarity">
    <text evidence="2 7">Belongs to the ExbD/TolR family.</text>
</comment>
<sequence length="126" mass="13332">MRFTSTSSRRRQAEPIVPMINVVFLLLIFFLMTAQIAPPEPFEMALPEAEGQPTESVALPLFLSRDGLLAHGEARGADALAAAAAAGPVILQAHAQADAQSLARALSDLVAMGAIDITLVTQEPQQ</sequence>
<dbReference type="EMBL" id="JAQIOY010000003">
    <property type="protein sequence ID" value="MDA7425343.1"/>
    <property type="molecule type" value="Genomic_DNA"/>
</dbReference>
<dbReference type="InterPro" id="IPR003400">
    <property type="entry name" value="ExbD"/>
</dbReference>
<name>A0ABT4XTT2_9RHOB</name>
<comment type="caution">
    <text evidence="8">The sequence shown here is derived from an EMBL/GenBank/DDBJ whole genome shotgun (WGS) entry which is preliminary data.</text>
</comment>
<organism evidence="8 9">
    <name type="scientific">Thalassococcus lentus</name>
    <dbReference type="NCBI Taxonomy" id="1210524"/>
    <lineage>
        <taxon>Bacteria</taxon>
        <taxon>Pseudomonadati</taxon>
        <taxon>Pseudomonadota</taxon>
        <taxon>Alphaproteobacteria</taxon>
        <taxon>Rhodobacterales</taxon>
        <taxon>Roseobacteraceae</taxon>
        <taxon>Thalassococcus</taxon>
    </lineage>
</organism>
<keyword evidence="4 7" id="KW-0812">Transmembrane</keyword>
<gene>
    <name evidence="8" type="ORF">PFY00_11440</name>
</gene>
<evidence type="ECO:0000256" key="1">
    <source>
        <dbReference type="ARBA" id="ARBA00004162"/>
    </source>
</evidence>